<dbReference type="PANTHER" id="PTHR14270:SF0">
    <property type="entry name" value="NONSENSE-MEDIATED MRNA DECAY FACTOR SMG9"/>
    <property type="match status" value="1"/>
</dbReference>
<dbReference type="SUPFAM" id="SSF52540">
    <property type="entry name" value="P-loop containing nucleoside triphosphate hydrolases"/>
    <property type="match status" value="1"/>
</dbReference>
<evidence type="ECO:0008006" key="6">
    <source>
        <dbReference type="Google" id="ProtNLM"/>
    </source>
</evidence>
<feature type="region of interest" description="Disordered" evidence="3">
    <location>
        <begin position="35"/>
        <end position="59"/>
    </location>
</feature>
<dbReference type="OrthoDB" id="79514at2759"/>
<evidence type="ECO:0000256" key="3">
    <source>
        <dbReference type="SAM" id="MobiDB-lite"/>
    </source>
</evidence>
<gene>
    <name evidence="4" type="ORF">CAMP_LOCUS3272</name>
</gene>
<reference evidence="4" key="1">
    <citation type="submission" date="2022-11" db="EMBL/GenBank/DDBJ databases">
        <authorList>
            <person name="Kikuchi T."/>
        </authorList>
    </citation>
    <scope>NUCLEOTIDE SEQUENCE</scope>
    <source>
        <strain evidence="4">PS1010</strain>
    </source>
</reference>
<feature type="compositionally biased region" description="Polar residues" evidence="3">
    <location>
        <begin position="37"/>
        <end position="47"/>
    </location>
</feature>
<evidence type="ECO:0000313" key="5">
    <source>
        <dbReference type="Proteomes" id="UP001152747"/>
    </source>
</evidence>
<evidence type="ECO:0000256" key="1">
    <source>
        <dbReference type="ARBA" id="ARBA00007712"/>
    </source>
</evidence>
<evidence type="ECO:0000313" key="4">
    <source>
        <dbReference type="EMBL" id="CAI5440635.1"/>
    </source>
</evidence>
<accession>A0A9P1MXR6</accession>
<dbReference type="AlphaFoldDB" id="A0A9P1MXR6"/>
<keyword evidence="2" id="KW-0866">Nonsense-mediated mRNA decay</keyword>
<name>A0A9P1MXR6_9PELO</name>
<sequence length="379" mass="43118">MEPKRTRGHGPSTPTRIIKARPILVSQVVEKELKIAPTSNTNSTATPQKDLASPALAPTHQGGLKMKEASKFITEYGEISELVQEVLTNNVNFNVVSAIGPQGSGKSTVLSMLAGNNSRHMYRDYVFRPVSREANELSRHQTLKLDIFVANNHIFIDCQPSHSVSILEFVSRASKFDDTLCGTETLKLLAFIFSVSHTVLICNENIIDLNFIKTMRTAELIRPYLKNFEPKLNLERKVNVLFLHTKAQNIDFATCVLKEREGLLRAMFEDSTHFRLPEIGKRLIFVLADIKLRRDQLCENAEAENEDDIEKSFQDFDEEINKIRIEILKNRDSFTENIGVMDEKRWAEMCQEVMKDQTLAASLRAFQKLSNDANLINQY</sequence>
<dbReference type="InterPro" id="IPR027417">
    <property type="entry name" value="P-loop_NTPase"/>
</dbReference>
<dbReference type="EMBL" id="CANHGI010000002">
    <property type="protein sequence ID" value="CAI5440635.1"/>
    <property type="molecule type" value="Genomic_DNA"/>
</dbReference>
<organism evidence="4 5">
    <name type="scientific">Caenorhabditis angaria</name>
    <dbReference type="NCBI Taxonomy" id="860376"/>
    <lineage>
        <taxon>Eukaryota</taxon>
        <taxon>Metazoa</taxon>
        <taxon>Ecdysozoa</taxon>
        <taxon>Nematoda</taxon>
        <taxon>Chromadorea</taxon>
        <taxon>Rhabditida</taxon>
        <taxon>Rhabditina</taxon>
        <taxon>Rhabditomorpha</taxon>
        <taxon>Rhabditoidea</taxon>
        <taxon>Rhabditidae</taxon>
        <taxon>Peloderinae</taxon>
        <taxon>Caenorhabditis</taxon>
    </lineage>
</organism>
<comment type="caution">
    <text evidence="4">The sequence shown here is derived from an EMBL/GenBank/DDBJ whole genome shotgun (WGS) entry which is preliminary data.</text>
</comment>
<dbReference type="PANTHER" id="PTHR14270">
    <property type="entry name" value="NONSENSE-MEDIATED MRNA DECAY FACTOR SMG9"/>
    <property type="match status" value="1"/>
</dbReference>
<dbReference type="Proteomes" id="UP001152747">
    <property type="component" value="Unassembled WGS sequence"/>
</dbReference>
<proteinExistence type="inferred from homology"/>
<dbReference type="GO" id="GO:0000184">
    <property type="term" value="P:nuclear-transcribed mRNA catabolic process, nonsense-mediated decay"/>
    <property type="evidence" value="ECO:0007669"/>
    <property type="project" value="UniProtKB-KW"/>
</dbReference>
<protein>
    <recommendedName>
        <fullName evidence="6">Protein smg-9</fullName>
    </recommendedName>
</protein>
<keyword evidence="5" id="KW-1185">Reference proteome</keyword>
<evidence type="ECO:0000256" key="2">
    <source>
        <dbReference type="ARBA" id="ARBA00023161"/>
    </source>
</evidence>
<dbReference type="InterPro" id="IPR039177">
    <property type="entry name" value="SMG9"/>
</dbReference>
<comment type="similarity">
    <text evidence="1">Belongs to the SMG9 family.</text>
</comment>